<sequence length="64" mass="6662">MCTAPSTSSAKELLSSLLITGSMCSASCLSIHRAFPGTMACVIRSRYCDGCSATLEPSAVTRTK</sequence>
<proteinExistence type="evidence at transcript level"/>
<protein>
    <submittedName>
        <fullName evidence="1">Carboxylesterase 1</fullName>
    </submittedName>
</protein>
<evidence type="ECO:0000313" key="1">
    <source>
        <dbReference type="EMBL" id="QLI62113.1"/>
    </source>
</evidence>
<dbReference type="AlphaFoldDB" id="A0A7D5UMQ0"/>
<dbReference type="EMBL" id="MT386829">
    <property type="protein sequence ID" value="QLI62113.1"/>
    <property type="molecule type" value="mRNA"/>
</dbReference>
<organism evidence="1">
    <name type="scientific">Streltzoviella insularis</name>
    <dbReference type="NCBI Taxonomy" id="1206366"/>
    <lineage>
        <taxon>Eukaryota</taxon>
        <taxon>Metazoa</taxon>
        <taxon>Ecdysozoa</taxon>
        <taxon>Arthropoda</taxon>
        <taxon>Hexapoda</taxon>
        <taxon>Insecta</taxon>
        <taxon>Pterygota</taxon>
        <taxon>Neoptera</taxon>
        <taxon>Endopterygota</taxon>
        <taxon>Lepidoptera</taxon>
        <taxon>Glossata</taxon>
        <taxon>Ditrysia</taxon>
        <taxon>Cossoidea</taxon>
        <taxon>Cossidae</taxon>
        <taxon>Cossinae</taxon>
        <taxon>Streltzoviella</taxon>
    </lineage>
</organism>
<reference evidence="1" key="1">
    <citation type="journal article" date="2019" name="Sci. Rep.">
        <title>Antennal transcriptome analyses and olfactory protein identification in an important wood-boring moth pest, Streltzoviella insularis (Lepidoptera: Cossidae).</title>
        <authorList>
            <person name="Yang Y"/>
            <person name="Li W"/>
            <person name="Tao J Zong.S."/>
        </authorList>
    </citation>
    <scope>NUCLEOTIDE SEQUENCE</scope>
    <source>
        <tissue evidence="1">Antennae</tissue>
    </source>
</reference>
<name>A0A7D5UMQ0_9NEOP</name>
<accession>A0A7D5UMQ0</accession>
<reference evidence="1" key="2">
    <citation type="submission" date="2020-04" db="EMBL/GenBank/DDBJ databases">
        <authorList>
            <person name="Yang Y."/>
        </authorList>
    </citation>
    <scope>NUCLEOTIDE SEQUENCE</scope>
    <source>
        <tissue evidence="1">Antennae</tissue>
    </source>
</reference>